<evidence type="ECO:0000313" key="6">
    <source>
        <dbReference type="EMBL" id="PEN15206.1"/>
    </source>
</evidence>
<keyword evidence="3" id="KW-0627">Porphyrin biosynthesis</keyword>
<gene>
    <name evidence="6" type="ORF">CRI94_02695</name>
</gene>
<evidence type="ECO:0000313" key="7">
    <source>
        <dbReference type="Proteomes" id="UP000220102"/>
    </source>
</evidence>
<evidence type="ECO:0000259" key="5">
    <source>
        <dbReference type="Pfam" id="PF02602"/>
    </source>
</evidence>
<comment type="caution">
    <text evidence="6">The sequence shown here is derived from an EMBL/GenBank/DDBJ whole genome shotgun (WGS) entry which is preliminary data.</text>
</comment>
<dbReference type="CDD" id="cd06578">
    <property type="entry name" value="HemD"/>
    <property type="match status" value="1"/>
</dbReference>
<dbReference type="Gene3D" id="3.40.50.10090">
    <property type="match status" value="2"/>
</dbReference>
<reference evidence="6 7" key="1">
    <citation type="submission" date="2017-10" db="EMBL/GenBank/DDBJ databases">
        <title>Draft genome of Longibacter Salinarum.</title>
        <authorList>
            <person name="Goh K.M."/>
            <person name="Shamsir M.S."/>
            <person name="Lim S.W."/>
        </authorList>
    </citation>
    <scope>NUCLEOTIDE SEQUENCE [LARGE SCALE GENOMIC DNA]</scope>
    <source>
        <strain evidence="6 7">KCTC 52045</strain>
    </source>
</reference>
<dbReference type="InterPro" id="IPR039793">
    <property type="entry name" value="UROS/Hem4"/>
</dbReference>
<dbReference type="OrthoDB" id="1523900at2"/>
<dbReference type="PANTHER" id="PTHR12390:SF0">
    <property type="entry name" value="UROPORPHYRINOGEN-III SYNTHASE"/>
    <property type="match status" value="1"/>
</dbReference>
<dbReference type="Proteomes" id="UP000220102">
    <property type="component" value="Unassembled WGS sequence"/>
</dbReference>
<dbReference type="GO" id="GO:0006780">
    <property type="term" value="P:uroporphyrinogen III biosynthetic process"/>
    <property type="evidence" value="ECO:0007669"/>
    <property type="project" value="InterPro"/>
</dbReference>
<evidence type="ECO:0000256" key="4">
    <source>
        <dbReference type="ARBA" id="ARBA00023444"/>
    </source>
</evidence>
<proteinExistence type="predicted"/>
<dbReference type="FunFam" id="3.40.50.10090:FF:000003">
    <property type="entry name" value="uroporphyrinogen-III synthase"/>
    <property type="match status" value="1"/>
</dbReference>
<evidence type="ECO:0000256" key="1">
    <source>
        <dbReference type="ARBA" id="ARBA00023133"/>
    </source>
</evidence>
<dbReference type="PANTHER" id="PTHR12390">
    <property type="entry name" value="UROPORPHYRINOGEN III SYNTHASE"/>
    <property type="match status" value="1"/>
</dbReference>
<organism evidence="6 7">
    <name type="scientific">Longibacter salinarum</name>
    <dbReference type="NCBI Taxonomy" id="1850348"/>
    <lineage>
        <taxon>Bacteria</taxon>
        <taxon>Pseudomonadati</taxon>
        <taxon>Rhodothermota</taxon>
        <taxon>Rhodothermia</taxon>
        <taxon>Rhodothermales</taxon>
        <taxon>Salisaetaceae</taxon>
        <taxon>Longibacter</taxon>
    </lineage>
</organism>
<keyword evidence="2" id="KW-0456">Lyase</keyword>
<name>A0A2A8D2P3_9BACT</name>
<dbReference type="AlphaFoldDB" id="A0A2A8D2P3"/>
<feature type="domain" description="Tetrapyrrole biosynthesis uroporphyrinogen III synthase" evidence="5">
    <location>
        <begin position="14"/>
        <end position="231"/>
    </location>
</feature>
<dbReference type="GO" id="GO:0004852">
    <property type="term" value="F:uroporphyrinogen-III synthase activity"/>
    <property type="evidence" value="ECO:0007669"/>
    <property type="project" value="InterPro"/>
</dbReference>
<dbReference type="RefSeq" id="WP_098074106.1">
    <property type="nucleotide sequence ID" value="NZ_PDEQ01000001.1"/>
</dbReference>
<dbReference type="GO" id="GO:0005829">
    <property type="term" value="C:cytosol"/>
    <property type="evidence" value="ECO:0007669"/>
    <property type="project" value="TreeGrafter"/>
</dbReference>
<dbReference type="SUPFAM" id="SSF69618">
    <property type="entry name" value="HemD-like"/>
    <property type="match status" value="1"/>
</dbReference>
<protein>
    <submittedName>
        <fullName evidence="6">Uroporphyrinogen III synthase</fullName>
    </submittedName>
</protein>
<evidence type="ECO:0000256" key="3">
    <source>
        <dbReference type="ARBA" id="ARBA00023244"/>
    </source>
</evidence>
<keyword evidence="1" id="KW-0350">Heme biosynthesis</keyword>
<comment type="pathway">
    <text evidence="4">Porphyrin-containing compound metabolism.</text>
</comment>
<accession>A0A2A8D2P3</accession>
<keyword evidence="7" id="KW-1185">Reference proteome</keyword>
<dbReference type="GO" id="GO:0006783">
    <property type="term" value="P:heme biosynthetic process"/>
    <property type="evidence" value="ECO:0007669"/>
    <property type="project" value="UniProtKB-KW"/>
</dbReference>
<dbReference type="EMBL" id="PDEQ01000001">
    <property type="protein sequence ID" value="PEN15206.1"/>
    <property type="molecule type" value="Genomic_DNA"/>
</dbReference>
<dbReference type="InterPro" id="IPR003754">
    <property type="entry name" value="4pyrrol_synth_uPrphyn_synth"/>
</dbReference>
<dbReference type="Pfam" id="PF02602">
    <property type="entry name" value="HEM4"/>
    <property type="match status" value="1"/>
</dbReference>
<dbReference type="InterPro" id="IPR036108">
    <property type="entry name" value="4pyrrol_syn_uPrphyn_synt_sf"/>
</dbReference>
<sequence>MDVVLLRSCDSPDPYVHAFEELGLTASCCPVLQFDFPNPEQLEQQLNADGKYSGLILTSPRAAHALNRSFDTHPDMRDNWTDRPVFVVGPKTAAAVESAGLTPLGQDAGNAASLVDRIADVWVEKRLRRPLLFLSGNRRRDTIPTGLAAAGIPLAEQEVYQTSTRRDIELPDGVRWLSFFSPSGLEALEASRVMLHNYRLAAIGPTTAQKIRDVGLEPAAVADAPTPDDLARAIVHADETSEA</sequence>
<evidence type="ECO:0000256" key="2">
    <source>
        <dbReference type="ARBA" id="ARBA00023239"/>
    </source>
</evidence>